<name>A0A0D0F5M7_9SPHI</name>
<evidence type="ECO:0000313" key="2">
    <source>
        <dbReference type="EMBL" id="KIO76858.1"/>
    </source>
</evidence>
<evidence type="ECO:0000313" key="3">
    <source>
        <dbReference type="Proteomes" id="UP000032049"/>
    </source>
</evidence>
<dbReference type="RefSeq" id="WP_041882518.1">
    <property type="nucleotide sequence ID" value="NZ_CP157278.1"/>
</dbReference>
<gene>
    <name evidence="2" type="ORF">TH53_12720</name>
</gene>
<reference evidence="2 3" key="1">
    <citation type="submission" date="2015-01" db="EMBL/GenBank/DDBJ databases">
        <title>Draft genome sequence of Pedobacter sp. NL19 isolated from sludge of an effluent treatment pond in an abandoned uranium mine.</title>
        <authorList>
            <person name="Santos T."/>
            <person name="Caetano T."/>
            <person name="Covas C."/>
            <person name="Cruz A."/>
            <person name="Mendo S."/>
        </authorList>
    </citation>
    <scope>NUCLEOTIDE SEQUENCE [LARGE SCALE GENOMIC DNA]</scope>
    <source>
        <strain evidence="2 3">NL19</strain>
    </source>
</reference>
<dbReference type="SMART" id="SM00953">
    <property type="entry name" value="RES"/>
    <property type="match status" value="1"/>
</dbReference>
<keyword evidence="3" id="KW-1185">Reference proteome</keyword>
<evidence type="ECO:0000259" key="1">
    <source>
        <dbReference type="SMART" id="SM00953"/>
    </source>
</evidence>
<dbReference type="AlphaFoldDB" id="A0A0D0F5M7"/>
<feature type="domain" description="RES" evidence="1">
    <location>
        <begin position="11"/>
        <end position="137"/>
    </location>
</feature>
<dbReference type="Proteomes" id="UP000032049">
    <property type="component" value="Unassembled WGS sequence"/>
</dbReference>
<dbReference type="OrthoDB" id="9789501at2"/>
<sequence>MIVFRIGHKNYAGSLTASGVNGRWASAGKRVIYCAENIPLAFMENMVRRQGVGFNQDFKTVFVEIPDDLLINTVEESKLDPDWRDPYDYSHCQPIGNKWFDDLRFPVLKVPSAVMPECNNYVLNTLHPDFKRIRLIAVTDLVPDVRIEDILKKYH</sequence>
<comment type="caution">
    <text evidence="2">The sequence shown here is derived from an EMBL/GenBank/DDBJ whole genome shotgun (WGS) entry which is preliminary data.</text>
</comment>
<proteinExistence type="predicted"/>
<dbReference type="STRING" id="1503925.TH53_12720"/>
<protein>
    <submittedName>
        <fullName evidence="2">Contig53, whole genome shotgun sequence</fullName>
    </submittedName>
</protein>
<accession>A0A0D0F5M7</accession>
<dbReference type="Pfam" id="PF08808">
    <property type="entry name" value="RES"/>
    <property type="match status" value="1"/>
</dbReference>
<dbReference type="InterPro" id="IPR014914">
    <property type="entry name" value="RES_dom"/>
</dbReference>
<organism evidence="2 3">
    <name type="scientific">Pedobacter lusitanus</name>
    <dbReference type="NCBI Taxonomy" id="1503925"/>
    <lineage>
        <taxon>Bacteria</taxon>
        <taxon>Pseudomonadati</taxon>
        <taxon>Bacteroidota</taxon>
        <taxon>Sphingobacteriia</taxon>
        <taxon>Sphingobacteriales</taxon>
        <taxon>Sphingobacteriaceae</taxon>
        <taxon>Pedobacter</taxon>
    </lineage>
</organism>
<dbReference type="EMBL" id="JXRA01000053">
    <property type="protein sequence ID" value="KIO76858.1"/>
    <property type="molecule type" value="Genomic_DNA"/>
</dbReference>